<proteinExistence type="predicted"/>
<evidence type="ECO:0000313" key="2">
    <source>
        <dbReference type="Proteomes" id="UP000095651"/>
    </source>
</evidence>
<dbReference type="AlphaFoldDB" id="A0A174E3W0"/>
<evidence type="ECO:0000313" key="1">
    <source>
        <dbReference type="EMBL" id="CUO31166.1"/>
    </source>
</evidence>
<name>A0A174E3W0_9FIRM</name>
<protein>
    <submittedName>
        <fullName evidence="1">Uncharacterized protein</fullName>
    </submittedName>
</protein>
<accession>A0A174E3W0</accession>
<dbReference type="EMBL" id="CYZE01000005">
    <property type="protein sequence ID" value="CUO31166.1"/>
    <property type="molecule type" value="Genomic_DNA"/>
</dbReference>
<sequence>MKKTWNRVHVSHSFMKRLHNFRMAHEKTILFNRKEKINQLYQKIYTESESKIKCEIKNESDSVTIRILTKEFMAGDDTPALFELIHLSDTIYIKSIRKYTLIELWFRCWEWSGNSI</sequence>
<gene>
    <name evidence="1" type="ORF">ERS852407_02437</name>
</gene>
<organism evidence="1 2">
    <name type="scientific">Hungatella hathewayi</name>
    <dbReference type="NCBI Taxonomy" id="154046"/>
    <lineage>
        <taxon>Bacteria</taxon>
        <taxon>Bacillati</taxon>
        <taxon>Bacillota</taxon>
        <taxon>Clostridia</taxon>
        <taxon>Lachnospirales</taxon>
        <taxon>Lachnospiraceae</taxon>
        <taxon>Hungatella</taxon>
    </lineage>
</organism>
<dbReference type="Proteomes" id="UP000095651">
    <property type="component" value="Unassembled WGS sequence"/>
</dbReference>
<dbReference type="RefSeq" id="WP_055655390.1">
    <property type="nucleotide sequence ID" value="NZ_CABIXC010000005.1"/>
</dbReference>
<reference evidence="1 2" key="1">
    <citation type="submission" date="2015-09" db="EMBL/GenBank/DDBJ databases">
        <authorList>
            <consortium name="Pathogen Informatics"/>
        </authorList>
    </citation>
    <scope>NUCLEOTIDE SEQUENCE [LARGE SCALE GENOMIC DNA]</scope>
    <source>
        <strain evidence="1 2">2789STDY5608850</strain>
    </source>
</reference>